<comment type="function">
    <text evidence="17">Peptidoglycan polymerase that is essential for cell division.</text>
</comment>
<evidence type="ECO:0000256" key="13">
    <source>
        <dbReference type="ARBA" id="ARBA00041185"/>
    </source>
</evidence>
<comment type="subcellular location">
    <subcellularLocation>
        <location evidence="1">Membrane</location>
        <topology evidence="1">Multi-pass membrane protein</topology>
    </subcellularLocation>
</comment>
<dbReference type="Proteomes" id="UP000014809">
    <property type="component" value="Chromosome"/>
</dbReference>
<evidence type="ECO:0000313" key="21">
    <source>
        <dbReference type="Proteomes" id="UP000014809"/>
    </source>
</evidence>
<keyword evidence="21" id="KW-1185">Reference proteome</keyword>
<dbReference type="GO" id="GO:0008360">
    <property type="term" value="P:regulation of cell shape"/>
    <property type="evidence" value="ECO:0007669"/>
    <property type="project" value="UniProtKB-KW"/>
</dbReference>
<evidence type="ECO:0000256" key="11">
    <source>
        <dbReference type="ARBA" id="ARBA00033270"/>
    </source>
</evidence>
<evidence type="ECO:0000256" key="15">
    <source>
        <dbReference type="ARBA" id="ARBA00044770"/>
    </source>
</evidence>
<evidence type="ECO:0000256" key="3">
    <source>
        <dbReference type="ARBA" id="ARBA00022676"/>
    </source>
</evidence>
<feature type="transmembrane region" description="Helical" evidence="19">
    <location>
        <begin position="373"/>
        <end position="395"/>
    </location>
</feature>
<keyword evidence="3" id="KW-0328">Glycosyltransferase</keyword>
<dbReference type="EMBL" id="CP003696">
    <property type="protein sequence ID" value="AGP30583.1"/>
    <property type="molecule type" value="Genomic_DNA"/>
</dbReference>
<keyword evidence="20" id="KW-0132">Cell division</keyword>
<evidence type="ECO:0000256" key="19">
    <source>
        <dbReference type="SAM" id="Phobius"/>
    </source>
</evidence>
<dbReference type="PATRIC" id="fig|1200352.3.peg.945"/>
<proteinExistence type="inferred from homology"/>
<feature type="transmembrane region" description="Helical" evidence="19">
    <location>
        <begin position="192"/>
        <end position="208"/>
    </location>
</feature>
<feature type="compositionally biased region" description="Basic and acidic residues" evidence="18">
    <location>
        <begin position="456"/>
        <end position="465"/>
    </location>
</feature>
<dbReference type="PROSITE" id="PS00428">
    <property type="entry name" value="FTSW_RODA_SPOVE"/>
    <property type="match status" value="1"/>
</dbReference>
<protein>
    <recommendedName>
        <fullName evidence="13">Probable peptidoglycan glycosyltransferase FtsW</fullName>
        <ecNumber evidence="15">2.4.99.28</ecNumber>
    </recommendedName>
    <alternativeName>
        <fullName evidence="14">Cell division protein FtsW</fullName>
    </alternativeName>
    <alternativeName>
        <fullName evidence="11">Cell wall polymerase</fullName>
    </alternativeName>
    <alternativeName>
        <fullName evidence="10">Peptidoglycan polymerase</fullName>
    </alternativeName>
</protein>
<dbReference type="KEGG" id="cter:A606_04670"/>
<organism evidence="20 21">
    <name type="scientific">Corynebacterium terpenotabidum Y-11</name>
    <dbReference type="NCBI Taxonomy" id="1200352"/>
    <lineage>
        <taxon>Bacteria</taxon>
        <taxon>Bacillati</taxon>
        <taxon>Actinomycetota</taxon>
        <taxon>Actinomycetes</taxon>
        <taxon>Mycobacteriales</taxon>
        <taxon>Corynebacteriaceae</taxon>
        <taxon>Corynebacterium</taxon>
    </lineage>
</organism>
<feature type="transmembrane region" description="Helical" evidence="19">
    <location>
        <begin position="215"/>
        <end position="236"/>
    </location>
</feature>
<keyword evidence="5 19" id="KW-0812">Transmembrane</keyword>
<sequence>MSNRTSARPARRPTQAPSPWAGLREKGRRLLATPQLDYKVILLITAALVVLGLIVALSSSMVLARSDNESVFSLFLGQAFNVVIGLVVMWCALWIRPASVRALAPYLLILAFVTLIAVLFIGSGSEIGSKSWLSVGPLTFQPSEIAKLTIAVWGSAAAVMHTRKQPDVYHGLGPFIVTTSLILLLVIFQNDLGMMLSLTLVVFAVLYFSGISGRVLLLVGGVVAVVAAFAISVVGYRSDRISTWLTSLGLNFNDEVGQGAAFQVRQGIYSLSDGGLFGQGLGQSRAKWNYLPEATNDFVFAIIGEEIGLVGAGFVIILFGLLGWFGIRTARRQVDPFLRLLAVALTVGVVGQAFYNIGYVLGLLPVTGVQLPLLSSGGTSAVITLGTLGLLANCARHEPETVSSMQHEGMPLVDRILLLREPVPYNSGGEHREQVRPRARRYGEPVTNRARPVAGEPDRGRRVPGERQTATGRRDGSGYRENLDPRYPDGRSTDPSNPEYRRRHRQ</sequence>
<accession>S4XJ12</accession>
<dbReference type="eggNOG" id="COG0772">
    <property type="taxonomic scope" value="Bacteria"/>
</dbReference>
<dbReference type="GO" id="GO:0051301">
    <property type="term" value="P:cell division"/>
    <property type="evidence" value="ECO:0007669"/>
    <property type="project" value="UniProtKB-KW"/>
</dbReference>
<feature type="transmembrane region" description="Helical" evidence="19">
    <location>
        <begin position="36"/>
        <end position="59"/>
    </location>
</feature>
<dbReference type="UniPathway" id="UPA00219"/>
<evidence type="ECO:0000256" key="14">
    <source>
        <dbReference type="ARBA" id="ARBA00041418"/>
    </source>
</evidence>
<evidence type="ECO:0000256" key="12">
    <source>
        <dbReference type="ARBA" id="ARBA00038053"/>
    </source>
</evidence>
<feature type="transmembrane region" description="Helical" evidence="19">
    <location>
        <begin position="168"/>
        <end position="186"/>
    </location>
</feature>
<keyword evidence="20" id="KW-0131">Cell cycle</keyword>
<evidence type="ECO:0000256" key="7">
    <source>
        <dbReference type="ARBA" id="ARBA00022984"/>
    </source>
</evidence>
<keyword evidence="8 19" id="KW-1133">Transmembrane helix</keyword>
<gene>
    <name evidence="20" type="ORF">A606_04670</name>
</gene>
<dbReference type="PANTHER" id="PTHR30474">
    <property type="entry name" value="CELL CYCLE PROTEIN"/>
    <property type="match status" value="1"/>
</dbReference>
<dbReference type="PANTHER" id="PTHR30474:SF2">
    <property type="entry name" value="PEPTIDOGLYCAN GLYCOSYLTRANSFERASE FTSW-RELATED"/>
    <property type="match status" value="1"/>
</dbReference>
<dbReference type="GO" id="GO:0009252">
    <property type="term" value="P:peptidoglycan biosynthetic process"/>
    <property type="evidence" value="ECO:0007669"/>
    <property type="project" value="UniProtKB-UniPathway"/>
</dbReference>
<evidence type="ECO:0000256" key="4">
    <source>
        <dbReference type="ARBA" id="ARBA00022679"/>
    </source>
</evidence>
<evidence type="ECO:0000256" key="16">
    <source>
        <dbReference type="ARBA" id="ARBA00049902"/>
    </source>
</evidence>
<keyword evidence="9 19" id="KW-0472">Membrane</keyword>
<dbReference type="GO" id="GO:0015648">
    <property type="term" value="F:lipid-linked peptidoglycan transporter activity"/>
    <property type="evidence" value="ECO:0007669"/>
    <property type="project" value="TreeGrafter"/>
</dbReference>
<feature type="transmembrane region" description="Helical" evidence="19">
    <location>
        <begin position="298"/>
        <end position="325"/>
    </location>
</feature>
<feature type="transmembrane region" description="Helical" evidence="19">
    <location>
        <begin position="337"/>
        <end position="361"/>
    </location>
</feature>
<name>S4XJ12_9CORY</name>
<dbReference type="GO" id="GO:0032153">
    <property type="term" value="C:cell division site"/>
    <property type="evidence" value="ECO:0007669"/>
    <property type="project" value="TreeGrafter"/>
</dbReference>
<comment type="pathway">
    <text evidence="2">Cell wall biogenesis; peptidoglycan biosynthesis.</text>
</comment>
<dbReference type="OrthoDB" id="9768187at2"/>
<feature type="transmembrane region" description="Helical" evidence="19">
    <location>
        <begin position="145"/>
        <end position="161"/>
    </location>
</feature>
<evidence type="ECO:0000256" key="9">
    <source>
        <dbReference type="ARBA" id="ARBA00023136"/>
    </source>
</evidence>
<keyword evidence="7" id="KW-0573">Peptidoglycan synthesis</keyword>
<comment type="similarity">
    <text evidence="12">Belongs to the SEDS family. FtsW subfamily.</text>
</comment>
<comment type="catalytic activity">
    <reaction evidence="16">
        <text>[GlcNAc-(1-&gt;4)-Mur2Ac(oyl-L-Ala-gamma-D-Glu-L-Lys-D-Ala-D-Ala)](n)-di-trans,octa-cis-undecaprenyl diphosphate + beta-D-GlcNAc-(1-&gt;4)-Mur2Ac(oyl-L-Ala-gamma-D-Glu-L-Lys-D-Ala-D-Ala)-di-trans,octa-cis-undecaprenyl diphosphate = [GlcNAc-(1-&gt;4)-Mur2Ac(oyl-L-Ala-gamma-D-Glu-L-Lys-D-Ala-D-Ala)](n+1)-di-trans,octa-cis-undecaprenyl diphosphate + di-trans,octa-cis-undecaprenyl diphosphate + H(+)</text>
        <dbReference type="Rhea" id="RHEA:23708"/>
        <dbReference type="Rhea" id="RHEA-COMP:9602"/>
        <dbReference type="Rhea" id="RHEA-COMP:9603"/>
        <dbReference type="ChEBI" id="CHEBI:15378"/>
        <dbReference type="ChEBI" id="CHEBI:58405"/>
        <dbReference type="ChEBI" id="CHEBI:60033"/>
        <dbReference type="ChEBI" id="CHEBI:78435"/>
        <dbReference type="EC" id="2.4.99.28"/>
    </reaction>
</comment>
<dbReference type="InterPro" id="IPR001182">
    <property type="entry name" value="FtsW/RodA"/>
</dbReference>
<dbReference type="AlphaFoldDB" id="S4XJ12"/>
<evidence type="ECO:0000256" key="2">
    <source>
        <dbReference type="ARBA" id="ARBA00004752"/>
    </source>
</evidence>
<evidence type="ECO:0000256" key="18">
    <source>
        <dbReference type="SAM" id="MobiDB-lite"/>
    </source>
</evidence>
<evidence type="ECO:0000256" key="5">
    <source>
        <dbReference type="ARBA" id="ARBA00022692"/>
    </source>
</evidence>
<dbReference type="Pfam" id="PF01098">
    <property type="entry name" value="FTSW_RODA_SPOVE"/>
    <property type="match status" value="1"/>
</dbReference>
<evidence type="ECO:0000313" key="20">
    <source>
        <dbReference type="EMBL" id="AGP30583.1"/>
    </source>
</evidence>
<dbReference type="InterPro" id="IPR018365">
    <property type="entry name" value="Cell_cycle_FtsW-rel_CS"/>
</dbReference>
<dbReference type="GO" id="GO:0005886">
    <property type="term" value="C:plasma membrane"/>
    <property type="evidence" value="ECO:0007669"/>
    <property type="project" value="TreeGrafter"/>
</dbReference>
<evidence type="ECO:0000256" key="6">
    <source>
        <dbReference type="ARBA" id="ARBA00022960"/>
    </source>
</evidence>
<feature type="transmembrane region" description="Helical" evidence="19">
    <location>
        <begin position="71"/>
        <end position="95"/>
    </location>
</feature>
<dbReference type="GO" id="GO:0008955">
    <property type="term" value="F:peptidoglycan glycosyltransferase activity"/>
    <property type="evidence" value="ECO:0007669"/>
    <property type="project" value="UniProtKB-EC"/>
</dbReference>
<feature type="compositionally biased region" description="Basic and acidic residues" evidence="18">
    <location>
        <begin position="472"/>
        <end position="492"/>
    </location>
</feature>
<evidence type="ECO:0000256" key="8">
    <source>
        <dbReference type="ARBA" id="ARBA00022989"/>
    </source>
</evidence>
<dbReference type="HOGENOM" id="CLU_029243_0_0_11"/>
<feature type="transmembrane region" description="Helical" evidence="19">
    <location>
        <begin position="107"/>
        <end position="125"/>
    </location>
</feature>
<evidence type="ECO:0000256" key="17">
    <source>
        <dbReference type="ARBA" id="ARBA00049966"/>
    </source>
</evidence>
<dbReference type="EC" id="2.4.99.28" evidence="15"/>
<keyword evidence="4" id="KW-0808">Transferase</keyword>
<dbReference type="STRING" id="1200352.A606_04670"/>
<evidence type="ECO:0000256" key="10">
    <source>
        <dbReference type="ARBA" id="ARBA00032370"/>
    </source>
</evidence>
<dbReference type="RefSeq" id="WP_020440945.1">
    <property type="nucleotide sequence ID" value="NC_021663.1"/>
</dbReference>
<evidence type="ECO:0000256" key="1">
    <source>
        <dbReference type="ARBA" id="ARBA00004141"/>
    </source>
</evidence>
<feature type="region of interest" description="Disordered" evidence="18">
    <location>
        <begin position="425"/>
        <end position="506"/>
    </location>
</feature>
<reference evidence="20 21" key="1">
    <citation type="submission" date="2012-06" db="EMBL/GenBank/DDBJ databases">
        <title>Complete genome sequence of Corynebacterium terpenotabidum Y-11 (=DSM 44721).</title>
        <authorList>
            <person name="Ruckert C."/>
            <person name="Albersmeier A."/>
            <person name="Al-Dilaimi A."/>
            <person name="Szczepanowski R."/>
            <person name="Kalinowski J."/>
        </authorList>
    </citation>
    <scope>NUCLEOTIDE SEQUENCE [LARGE SCALE GENOMIC DNA]</scope>
    <source>
        <strain evidence="20 21">Y-11</strain>
    </source>
</reference>
<keyword evidence="6" id="KW-0133">Cell shape</keyword>